<sequence length="255" mass="29147">MAPYPYRPLNLPNETRILTIHPGKFADDIRCSISHLSIASPEEPYEALSYCWSKGVDRNPGVDPEEEIPWAVHGRDGNGNTVSESGKSKWKDLVDHPYQGETYIRMGGKMPDAPLVCDGVEVTVGGELFRALRRIRKEDEALRIWVDALCINQKDIAERNEHVKIMGQVYAGASHTRVWLGESTQMDFQAVRTMFAISEVFDDLFVKRKVVDHNSTMQEVQWHFYNTADTQRLDWGLLADMLDRAWVSHSQTIER</sequence>
<evidence type="ECO:0000313" key="3">
    <source>
        <dbReference type="Proteomes" id="UP001055115"/>
    </source>
</evidence>
<protein>
    <submittedName>
        <fullName evidence="2">Heterokaryon incompatibility protein 6, OR allele</fullName>
    </submittedName>
</protein>
<dbReference type="InterPro" id="IPR010730">
    <property type="entry name" value="HET"/>
</dbReference>
<comment type="caution">
    <text evidence="2">The sequence shown here is derived from an EMBL/GenBank/DDBJ whole genome shotgun (WGS) entry which is preliminary data.</text>
</comment>
<evidence type="ECO:0000313" key="2">
    <source>
        <dbReference type="EMBL" id="GKT45191.1"/>
    </source>
</evidence>
<dbReference type="PANTHER" id="PTHR24148">
    <property type="entry name" value="ANKYRIN REPEAT DOMAIN-CONTAINING PROTEIN 39 HOMOLOG-RELATED"/>
    <property type="match status" value="1"/>
</dbReference>
<accession>A0AA37LAQ7</accession>
<dbReference type="AlphaFoldDB" id="A0AA37LAQ7"/>
<dbReference type="PANTHER" id="PTHR24148:SF73">
    <property type="entry name" value="HET DOMAIN PROTEIN (AFU_ORTHOLOGUE AFUA_8G01020)"/>
    <property type="match status" value="1"/>
</dbReference>
<dbReference type="Proteomes" id="UP001055115">
    <property type="component" value="Unassembled WGS sequence"/>
</dbReference>
<reference evidence="2 3" key="1">
    <citation type="submission" date="2022-03" db="EMBL/GenBank/DDBJ databases">
        <title>Genome data of Colletotrichum spp.</title>
        <authorList>
            <person name="Utami Y.D."/>
            <person name="Hiruma K."/>
        </authorList>
    </citation>
    <scope>NUCLEOTIDE SEQUENCE [LARGE SCALE GENOMIC DNA]</scope>
    <source>
        <strain evidence="2 3">MAFF 239500</strain>
    </source>
</reference>
<evidence type="ECO:0000259" key="1">
    <source>
        <dbReference type="Pfam" id="PF06985"/>
    </source>
</evidence>
<gene>
    <name evidence="2" type="ORF">ColSpa_05372</name>
</gene>
<keyword evidence="3" id="KW-1185">Reference proteome</keyword>
<dbReference type="RefSeq" id="XP_049127541.1">
    <property type="nucleotide sequence ID" value="XM_049271584.1"/>
</dbReference>
<feature type="domain" description="Heterokaryon incompatibility" evidence="1">
    <location>
        <begin position="116"/>
        <end position="224"/>
    </location>
</feature>
<dbReference type="InterPro" id="IPR052895">
    <property type="entry name" value="HetReg/Transcr_Mod"/>
</dbReference>
<dbReference type="GeneID" id="73326174"/>
<dbReference type="Pfam" id="PF06985">
    <property type="entry name" value="HET"/>
    <property type="match status" value="1"/>
</dbReference>
<dbReference type="EMBL" id="BQXU01000012">
    <property type="protein sequence ID" value="GKT45191.1"/>
    <property type="molecule type" value="Genomic_DNA"/>
</dbReference>
<name>A0AA37LAQ7_9PEZI</name>
<proteinExistence type="predicted"/>
<organism evidence="2 3">
    <name type="scientific">Colletotrichum spaethianum</name>
    <dbReference type="NCBI Taxonomy" id="700344"/>
    <lineage>
        <taxon>Eukaryota</taxon>
        <taxon>Fungi</taxon>
        <taxon>Dikarya</taxon>
        <taxon>Ascomycota</taxon>
        <taxon>Pezizomycotina</taxon>
        <taxon>Sordariomycetes</taxon>
        <taxon>Hypocreomycetidae</taxon>
        <taxon>Glomerellales</taxon>
        <taxon>Glomerellaceae</taxon>
        <taxon>Colletotrichum</taxon>
        <taxon>Colletotrichum spaethianum species complex</taxon>
    </lineage>
</organism>